<protein>
    <submittedName>
        <fullName evidence="2">Putative lipocalin-3 1</fullName>
    </submittedName>
</protein>
<evidence type="ECO:0000256" key="1">
    <source>
        <dbReference type="SAM" id="SignalP"/>
    </source>
</evidence>
<feature type="signal peptide" evidence="1">
    <location>
        <begin position="1"/>
        <end position="21"/>
    </location>
</feature>
<reference evidence="2" key="1">
    <citation type="submission" date="2014-03" db="EMBL/GenBank/DDBJ databases">
        <title>The sialotranscriptome of Amblyomma triste, Amblyomma parvum and Amblyomma cajennense ticks, uncovered by 454-based RNA-seq.</title>
        <authorList>
            <person name="Garcia G.R."/>
            <person name="Gardinassi L.G."/>
            <person name="Ribeiro J.M."/>
            <person name="Anatriello E."/>
            <person name="Ferreira B.R."/>
            <person name="Moreira H.N."/>
            <person name="Mafra C."/>
            <person name="Olegario M.M."/>
            <person name="Szabo P.J."/>
            <person name="Miranda-Santos I.K."/>
            <person name="Maruyama S.R."/>
        </authorList>
    </citation>
    <scope>NUCLEOTIDE SEQUENCE</scope>
    <source>
        <strain evidence="2">Uberlandia</strain>
        <tissue evidence="2">Salivary glands</tissue>
    </source>
</reference>
<dbReference type="GO" id="GO:0030682">
    <property type="term" value="P:symbiont-mediated perturbation of host defenses"/>
    <property type="evidence" value="ECO:0007669"/>
    <property type="project" value="InterPro"/>
</dbReference>
<dbReference type="InterPro" id="IPR012674">
    <property type="entry name" value="Calycin"/>
</dbReference>
<name>A0A023FQM5_AMBCJ</name>
<proteinExistence type="evidence at transcript level"/>
<dbReference type="GO" id="GO:0043176">
    <property type="term" value="F:amine binding"/>
    <property type="evidence" value="ECO:0007669"/>
    <property type="project" value="InterPro"/>
</dbReference>
<keyword evidence="1" id="KW-0732">Signal</keyword>
<evidence type="ECO:0000313" key="2">
    <source>
        <dbReference type="EMBL" id="JAC24117.1"/>
    </source>
</evidence>
<dbReference type="AlphaFoldDB" id="A0A023FQM5"/>
<dbReference type="EMBL" id="GBBK01000365">
    <property type="protein sequence ID" value="JAC24117.1"/>
    <property type="molecule type" value="mRNA"/>
</dbReference>
<dbReference type="InterPro" id="IPR002970">
    <property type="entry name" value="Tick_his-bd"/>
</dbReference>
<dbReference type="Pfam" id="PF02098">
    <property type="entry name" value="His_binding"/>
    <property type="match status" value="1"/>
</dbReference>
<sequence length="192" mass="21570">MAAHMVLQAAAFGLLAAMVVASSGANEENYDFKELLTEGKVLWVFNTTEPGSVSCRKDSILTVKDVAVTFERSFKNNSIVRKENLTGKLINWYIEVSPKYYDTLEINDTQGELETQEILEYLNEEKTCAVVKVMKVKEYSDGTTGIWRDLRLSNDAVEQAVPPECFQKFEQAIQFSKTRPRTAYDSGCRGSA</sequence>
<organism evidence="2">
    <name type="scientific">Amblyomma cajennense</name>
    <name type="common">Cayenne tick</name>
    <name type="synonym">Acarus cajennensis</name>
    <dbReference type="NCBI Taxonomy" id="34607"/>
    <lineage>
        <taxon>Eukaryota</taxon>
        <taxon>Metazoa</taxon>
        <taxon>Ecdysozoa</taxon>
        <taxon>Arthropoda</taxon>
        <taxon>Chelicerata</taxon>
        <taxon>Arachnida</taxon>
        <taxon>Acari</taxon>
        <taxon>Parasitiformes</taxon>
        <taxon>Ixodida</taxon>
        <taxon>Ixodoidea</taxon>
        <taxon>Ixodidae</taxon>
        <taxon>Amblyomminae</taxon>
        <taxon>Amblyomma</taxon>
    </lineage>
</organism>
<dbReference type="Gene3D" id="2.40.128.20">
    <property type="match status" value="1"/>
</dbReference>
<accession>A0A023FQM5</accession>
<feature type="chain" id="PRO_5001517237" evidence="1">
    <location>
        <begin position="22"/>
        <end position="192"/>
    </location>
</feature>